<feature type="region of interest" description="Disordered" evidence="1">
    <location>
        <begin position="1"/>
        <end position="43"/>
    </location>
</feature>
<feature type="non-terminal residue" evidence="2">
    <location>
        <position position="126"/>
    </location>
</feature>
<proteinExistence type="predicted"/>
<dbReference type="AlphaFoldDB" id="A0AAD5S1A9"/>
<feature type="compositionally biased region" description="Polar residues" evidence="1">
    <location>
        <begin position="1"/>
        <end position="42"/>
    </location>
</feature>
<comment type="caution">
    <text evidence="2">The sequence shown here is derived from an EMBL/GenBank/DDBJ whole genome shotgun (WGS) entry which is preliminary data.</text>
</comment>
<evidence type="ECO:0000313" key="2">
    <source>
        <dbReference type="EMBL" id="KAJ3026034.1"/>
    </source>
</evidence>
<gene>
    <name evidence="2" type="ORF">HK097_006543</name>
</gene>
<evidence type="ECO:0000256" key="1">
    <source>
        <dbReference type="SAM" id="MobiDB-lite"/>
    </source>
</evidence>
<feature type="non-terminal residue" evidence="2">
    <location>
        <position position="1"/>
    </location>
</feature>
<feature type="region of interest" description="Disordered" evidence="1">
    <location>
        <begin position="95"/>
        <end position="126"/>
    </location>
</feature>
<keyword evidence="3" id="KW-1185">Reference proteome</keyword>
<dbReference type="EMBL" id="JADGJD010003061">
    <property type="protein sequence ID" value="KAJ3026034.1"/>
    <property type="molecule type" value="Genomic_DNA"/>
</dbReference>
<sequence>VVTRSSVVTPESGQRRSVITRSNTFTREIGQKTSGIMRSSVATPDEPWREGWILVEENSAAEREARADRDDDAESAFVMPLSRLTTPEKTVRFEAPSVGATPETNAGLSPPNGKKVGTKAGIAMSA</sequence>
<reference evidence="2" key="1">
    <citation type="submission" date="2020-05" db="EMBL/GenBank/DDBJ databases">
        <title>Phylogenomic resolution of chytrid fungi.</title>
        <authorList>
            <person name="Stajich J.E."/>
            <person name="Amses K."/>
            <person name="Simmons R."/>
            <person name="Seto K."/>
            <person name="Myers J."/>
            <person name="Bonds A."/>
            <person name="Quandt C.A."/>
            <person name="Barry K."/>
            <person name="Liu P."/>
            <person name="Grigoriev I."/>
            <person name="Longcore J.E."/>
            <person name="James T.Y."/>
        </authorList>
    </citation>
    <scope>NUCLEOTIDE SEQUENCE</scope>
    <source>
        <strain evidence="2">JEL0318</strain>
    </source>
</reference>
<organism evidence="2 3">
    <name type="scientific">Rhizophlyctis rosea</name>
    <dbReference type="NCBI Taxonomy" id="64517"/>
    <lineage>
        <taxon>Eukaryota</taxon>
        <taxon>Fungi</taxon>
        <taxon>Fungi incertae sedis</taxon>
        <taxon>Chytridiomycota</taxon>
        <taxon>Chytridiomycota incertae sedis</taxon>
        <taxon>Chytridiomycetes</taxon>
        <taxon>Rhizophlyctidales</taxon>
        <taxon>Rhizophlyctidaceae</taxon>
        <taxon>Rhizophlyctis</taxon>
    </lineage>
</organism>
<name>A0AAD5S1A9_9FUNG</name>
<evidence type="ECO:0000313" key="3">
    <source>
        <dbReference type="Proteomes" id="UP001212841"/>
    </source>
</evidence>
<accession>A0AAD5S1A9</accession>
<dbReference type="Proteomes" id="UP001212841">
    <property type="component" value="Unassembled WGS sequence"/>
</dbReference>
<protein>
    <submittedName>
        <fullName evidence="2">Uncharacterized protein</fullName>
    </submittedName>
</protein>